<name>A0A1V1P239_9BACT</name>
<dbReference type="EMBL" id="ATBP01000822">
    <property type="protein sequence ID" value="ETR68826.1"/>
    <property type="molecule type" value="Genomic_DNA"/>
</dbReference>
<evidence type="ECO:0000313" key="2">
    <source>
        <dbReference type="EMBL" id="ETR68826.1"/>
    </source>
</evidence>
<gene>
    <name evidence="2" type="ORF">OMM_10138</name>
</gene>
<feature type="region of interest" description="Disordered" evidence="1">
    <location>
        <begin position="79"/>
        <end position="99"/>
    </location>
</feature>
<protein>
    <submittedName>
        <fullName evidence="2">Uncharacterized protein</fullName>
    </submittedName>
</protein>
<feature type="compositionally biased region" description="Basic and acidic residues" evidence="1">
    <location>
        <begin position="79"/>
        <end position="88"/>
    </location>
</feature>
<evidence type="ECO:0000313" key="3">
    <source>
        <dbReference type="Proteomes" id="UP000189670"/>
    </source>
</evidence>
<organism evidence="2 3">
    <name type="scientific">Candidatus Magnetoglobus multicellularis str. Araruama</name>
    <dbReference type="NCBI Taxonomy" id="890399"/>
    <lineage>
        <taxon>Bacteria</taxon>
        <taxon>Pseudomonadati</taxon>
        <taxon>Thermodesulfobacteriota</taxon>
        <taxon>Desulfobacteria</taxon>
        <taxon>Desulfobacterales</taxon>
        <taxon>Desulfobacteraceae</taxon>
        <taxon>Candidatus Magnetoglobus</taxon>
    </lineage>
</organism>
<dbReference type="AlphaFoldDB" id="A0A1V1P239"/>
<comment type="caution">
    <text evidence="2">The sequence shown here is derived from an EMBL/GenBank/DDBJ whole genome shotgun (WGS) entry which is preliminary data.</text>
</comment>
<proteinExistence type="predicted"/>
<sequence>MKKRYCFNCGKELVPPFRNPNQQYCNARECQNARRRLSQKKKMISDPDYKANQKQARTTWCERNPDYYKIYRQKNKDYTERNRILQRERNKRRRASIKPADACPVAKKDAFETINAINSGKYKLIPISDNDPMIAKMDAFIVQLVVINDNSN</sequence>
<evidence type="ECO:0000256" key="1">
    <source>
        <dbReference type="SAM" id="MobiDB-lite"/>
    </source>
</evidence>
<dbReference type="Proteomes" id="UP000189670">
    <property type="component" value="Unassembled WGS sequence"/>
</dbReference>
<reference evidence="3" key="1">
    <citation type="submission" date="2012-11" db="EMBL/GenBank/DDBJ databases">
        <authorList>
            <person name="Lucero-Rivera Y.E."/>
            <person name="Tovar-Ramirez D."/>
        </authorList>
    </citation>
    <scope>NUCLEOTIDE SEQUENCE [LARGE SCALE GENOMIC DNA]</scope>
    <source>
        <strain evidence="3">Araruama</strain>
    </source>
</reference>
<accession>A0A1V1P239</accession>